<reference evidence="3" key="1">
    <citation type="submission" date="2021-01" db="EMBL/GenBank/DDBJ databases">
        <authorList>
            <person name="Corre E."/>
            <person name="Pelletier E."/>
            <person name="Niang G."/>
            <person name="Scheremetjew M."/>
            <person name="Finn R."/>
            <person name="Kale V."/>
            <person name="Holt S."/>
            <person name="Cochrane G."/>
            <person name="Meng A."/>
            <person name="Brown T."/>
            <person name="Cohen L."/>
        </authorList>
    </citation>
    <scope>NUCLEOTIDE SEQUENCE</scope>
    <source>
        <strain evidence="3">CCMP1510</strain>
    </source>
</reference>
<evidence type="ECO:0000259" key="2">
    <source>
        <dbReference type="Pfam" id="PF20680"/>
    </source>
</evidence>
<sequence length="387" mass="44212">MIRYRMLLRQIGVGNRWMSAQHQVSPENATRVAEIPSKLEAILRSDYDALDSKASHMLKLLHASTAPVIWHKHGSFLDHLRDVWFMLCAWDQPQSWCRLGLFHSAYSNSFVSMKAFDINTDRDRLAELIGADAENLVYKFCVINRQQLEDSVETNLKVQALDFKHIHTGENVQLSNEEAAACITETIADQMDQSFSWQSDLEDGFGRALWPGPFEPTLRMAKLSRFAYGLRQSGVLPQHLLPPVFNKCTTIMDPQDEKNARDLYVHVIFKDGHTLQAPGQNEIDMLTKASTLNPFIAEPHLTRAQILLQMARYDEARIAAQTGLDILCQWATPWDKRMPFHAWLNWTRCLIFQANLQEWPNTHGGLESLGAIDPSQRSRGLNTSRML</sequence>
<organism evidence="3">
    <name type="scientific">Aureoumbra lagunensis</name>
    <dbReference type="NCBI Taxonomy" id="44058"/>
    <lineage>
        <taxon>Eukaryota</taxon>
        <taxon>Sar</taxon>
        <taxon>Stramenopiles</taxon>
        <taxon>Ochrophyta</taxon>
        <taxon>Pelagophyceae</taxon>
        <taxon>Pelagomonadales</taxon>
        <taxon>Aureoumbra</taxon>
    </lineage>
</organism>
<proteinExistence type="predicted"/>
<feature type="compositionally biased region" description="Polar residues" evidence="1">
    <location>
        <begin position="375"/>
        <end position="387"/>
    </location>
</feature>
<dbReference type="EMBL" id="HBIJ01018750">
    <property type="protein sequence ID" value="CAE0371565.1"/>
    <property type="molecule type" value="Transcribed_RNA"/>
</dbReference>
<accession>A0A7S3NN65</accession>
<dbReference type="SUPFAM" id="SSF48452">
    <property type="entry name" value="TPR-like"/>
    <property type="match status" value="1"/>
</dbReference>
<dbReference type="PANTHER" id="PTHR37391">
    <property type="entry name" value="E3 UBIQUITIN-PROTEIN LIGASE"/>
    <property type="match status" value="1"/>
</dbReference>
<dbReference type="PANTHER" id="PTHR37391:SF2">
    <property type="entry name" value="E3 UBIQUITIN-PROTEIN LIGASE"/>
    <property type="match status" value="1"/>
</dbReference>
<evidence type="ECO:0000313" key="3">
    <source>
        <dbReference type="EMBL" id="CAE0371565.1"/>
    </source>
</evidence>
<dbReference type="InterPro" id="IPR049202">
    <property type="entry name" value="DUF6817"/>
</dbReference>
<dbReference type="Pfam" id="PF20680">
    <property type="entry name" value="DUF6817"/>
    <property type="match status" value="1"/>
</dbReference>
<feature type="region of interest" description="Disordered" evidence="1">
    <location>
        <begin position="367"/>
        <end position="387"/>
    </location>
</feature>
<dbReference type="AlphaFoldDB" id="A0A7S3NN65"/>
<protein>
    <recommendedName>
        <fullName evidence="2">DUF6817 domain-containing protein</fullName>
    </recommendedName>
</protein>
<feature type="domain" description="DUF6817" evidence="2">
    <location>
        <begin position="61"/>
        <end position="145"/>
    </location>
</feature>
<name>A0A7S3NN65_9STRA</name>
<gene>
    <name evidence="3" type="ORF">ALAG00032_LOCUS12347</name>
</gene>
<dbReference type="InterPro" id="IPR011990">
    <property type="entry name" value="TPR-like_helical_dom_sf"/>
</dbReference>
<evidence type="ECO:0000256" key="1">
    <source>
        <dbReference type="SAM" id="MobiDB-lite"/>
    </source>
</evidence>